<reference evidence="2" key="1">
    <citation type="submission" date="2020-08" db="EMBL/GenBank/DDBJ databases">
        <title>Multicomponent nature underlies the extraordinary mechanical properties of spider dragline silk.</title>
        <authorList>
            <person name="Kono N."/>
            <person name="Nakamura H."/>
            <person name="Mori M."/>
            <person name="Yoshida Y."/>
            <person name="Ohtoshi R."/>
            <person name="Malay A.D."/>
            <person name="Moran D.A.P."/>
            <person name="Tomita M."/>
            <person name="Numata K."/>
            <person name="Arakawa K."/>
        </authorList>
    </citation>
    <scope>NUCLEOTIDE SEQUENCE</scope>
</reference>
<feature type="region of interest" description="Disordered" evidence="1">
    <location>
        <begin position="1"/>
        <end position="22"/>
    </location>
</feature>
<evidence type="ECO:0000313" key="2">
    <source>
        <dbReference type="EMBL" id="GFT76261.1"/>
    </source>
</evidence>
<gene>
    <name evidence="2" type="ORF">NPIL_230541</name>
</gene>
<keyword evidence="3" id="KW-1185">Reference proteome</keyword>
<name>A0A8X6U043_NEPPI</name>
<dbReference type="Proteomes" id="UP000887013">
    <property type="component" value="Unassembled WGS sequence"/>
</dbReference>
<protein>
    <submittedName>
        <fullName evidence="2">Uncharacterized protein</fullName>
    </submittedName>
</protein>
<evidence type="ECO:0000256" key="1">
    <source>
        <dbReference type="SAM" id="MobiDB-lite"/>
    </source>
</evidence>
<accession>A0A8X6U043</accession>
<sequence length="127" mass="14101">MNSGDRDIPLKRSPSTHDEGVKRYARAPLPPGSVACVLWCPATLATTHLLREDTVKKGRGPGFYTHSEILERKMERVLLFLCGELANFLVILCWCVTDTGKTVNAELWFPELSFLSSFGLAGVDCFL</sequence>
<comment type="caution">
    <text evidence="2">The sequence shown here is derived from an EMBL/GenBank/DDBJ whole genome shotgun (WGS) entry which is preliminary data.</text>
</comment>
<proteinExistence type="predicted"/>
<dbReference type="AlphaFoldDB" id="A0A8X6U043"/>
<organism evidence="2 3">
    <name type="scientific">Nephila pilipes</name>
    <name type="common">Giant wood spider</name>
    <name type="synonym">Nephila maculata</name>
    <dbReference type="NCBI Taxonomy" id="299642"/>
    <lineage>
        <taxon>Eukaryota</taxon>
        <taxon>Metazoa</taxon>
        <taxon>Ecdysozoa</taxon>
        <taxon>Arthropoda</taxon>
        <taxon>Chelicerata</taxon>
        <taxon>Arachnida</taxon>
        <taxon>Araneae</taxon>
        <taxon>Araneomorphae</taxon>
        <taxon>Entelegynae</taxon>
        <taxon>Araneoidea</taxon>
        <taxon>Nephilidae</taxon>
        <taxon>Nephila</taxon>
    </lineage>
</organism>
<evidence type="ECO:0000313" key="3">
    <source>
        <dbReference type="Proteomes" id="UP000887013"/>
    </source>
</evidence>
<dbReference type="EMBL" id="BMAW01117680">
    <property type="protein sequence ID" value="GFT76261.1"/>
    <property type="molecule type" value="Genomic_DNA"/>
</dbReference>